<dbReference type="EMBL" id="JAMPKM010000076">
    <property type="protein sequence ID" value="MEP0821145.1"/>
    <property type="molecule type" value="Genomic_DNA"/>
</dbReference>
<dbReference type="RefSeq" id="WP_190430990.1">
    <property type="nucleotide sequence ID" value="NZ_JAMPKM010000076.1"/>
</dbReference>
<proteinExistence type="predicted"/>
<comment type="caution">
    <text evidence="1">The sequence shown here is derived from an EMBL/GenBank/DDBJ whole genome shotgun (WGS) entry which is preliminary data.</text>
</comment>
<organism evidence="1 2">
    <name type="scientific">Trichocoleus desertorum GB2-A4</name>
    <dbReference type="NCBI Taxonomy" id="2933944"/>
    <lineage>
        <taxon>Bacteria</taxon>
        <taxon>Bacillati</taxon>
        <taxon>Cyanobacteriota</taxon>
        <taxon>Cyanophyceae</taxon>
        <taxon>Leptolyngbyales</taxon>
        <taxon>Trichocoleusaceae</taxon>
        <taxon>Trichocoleus</taxon>
    </lineage>
</organism>
<evidence type="ECO:0000313" key="1">
    <source>
        <dbReference type="EMBL" id="MEP0821145.1"/>
    </source>
</evidence>
<keyword evidence="2" id="KW-1185">Reference proteome</keyword>
<dbReference type="Proteomes" id="UP001464891">
    <property type="component" value="Unassembled WGS sequence"/>
</dbReference>
<protein>
    <submittedName>
        <fullName evidence="1">Uncharacterized protein</fullName>
    </submittedName>
</protein>
<name>A0ABV0JHB5_9CYAN</name>
<sequence length="278" mass="32003">MWFADIYCDHTWVSKRNGVLGEKRLALSGPRSISLGIAVDFHFFGDDDSVRHVRVLMHTDDQQLAQTCLNLNLQTWVAALEVAVMMETGRPFQIERLPGSLMFAIWLSQGSEDSPACVMNFERGRPSTLNYEKIALAMVIWNGDVTHHLFYLRRFIDESLPLDVRWLNGYRMLEWHFVGKKAGLAKSPSWRSFVERFDDLFKPLLRSNQSSYGLIEEARALAAHAGADERSDAERQREPQNAMEKTFQVLEQMIMTVLNEHLARVGSPIRFQDRIRSD</sequence>
<gene>
    <name evidence="1" type="ORF">NC998_29325</name>
</gene>
<accession>A0ABV0JHB5</accession>
<reference evidence="1 2" key="1">
    <citation type="submission" date="2022-04" db="EMBL/GenBank/DDBJ databases">
        <title>Positive selection, recombination, and allopatry shape intraspecific diversity of widespread and dominant cyanobacteria.</title>
        <authorList>
            <person name="Wei J."/>
            <person name="Shu W."/>
            <person name="Hu C."/>
        </authorList>
    </citation>
    <scope>NUCLEOTIDE SEQUENCE [LARGE SCALE GENOMIC DNA]</scope>
    <source>
        <strain evidence="1 2">GB2-A4</strain>
    </source>
</reference>
<evidence type="ECO:0000313" key="2">
    <source>
        <dbReference type="Proteomes" id="UP001464891"/>
    </source>
</evidence>